<accession>A0ABN3Q0V6</accession>
<feature type="region of interest" description="Disordered" evidence="1">
    <location>
        <begin position="567"/>
        <end position="589"/>
    </location>
</feature>
<feature type="compositionally biased region" description="Polar residues" evidence="1">
    <location>
        <begin position="133"/>
        <end position="162"/>
    </location>
</feature>
<feature type="region of interest" description="Disordered" evidence="1">
    <location>
        <begin position="133"/>
        <end position="175"/>
    </location>
</feature>
<keyword evidence="2" id="KW-0812">Transmembrane</keyword>
<protein>
    <submittedName>
        <fullName evidence="3">DUF6049 family protein</fullName>
    </submittedName>
</protein>
<feature type="compositionally biased region" description="Acidic residues" evidence="1">
    <location>
        <begin position="806"/>
        <end position="821"/>
    </location>
</feature>
<feature type="compositionally biased region" description="Basic and acidic residues" evidence="1">
    <location>
        <begin position="822"/>
        <end position="832"/>
    </location>
</feature>
<keyword evidence="2" id="KW-1133">Transmembrane helix</keyword>
<dbReference type="RefSeq" id="WP_344565639.1">
    <property type="nucleotide sequence ID" value="NZ_BAAARJ010000007.1"/>
</dbReference>
<dbReference type="EMBL" id="BAAARJ010000007">
    <property type="protein sequence ID" value="GAA2610842.1"/>
    <property type="molecule type" value="Genomic_DNA"/>
</dbReference>
<keyword evidence="4" id="KW-1185">Reference proteome</keyword>
<feature type="compositionally biased region" description="Basic and acidic residues" evidence="1">
    <location>
        <begin position="842"/>
        <end position="861"/>
    </location>
</feature>
<name>A0ABN3Q0V6_9ACTN</name>
<feature type="transmembrane region" description="Helical" evidence="2">
    <location>
        <begin position="764"/>
        <end position="784"/>
    </location>
</feature>
<evidence type="ECO:0000256" key="2">
    <source>
        <dbReference type="SAM" id="Phobius"/>
    </source>
</evidence>
<reference evidence="3 4" key="1">
    <citation type="journal article" date="2019" name="Int. J. Syst. Evol. Microbiol.">
        <title>The Global Catalogue of Microorganisms (GCM) 10K type strain sequencing project: providing services to taxonomists for standard genome sequencing and annotation.</title>
        <authorList>
            <consortium name="The Broad Institute Genomics Platform"/>
            <consortium name="The Broad Institute Genome Sequencing Center for Infectious Disease"/>
            <person name="Wu L."/>
            <person name="Ma J."/>
        </authorList>
    </citation>
    <scope>NUCLEOTIDE SEQUENCE [LARGE SCALE GENOMIC DNA]</scope>
    <source>
        <strain evidence="3 4">JCM 16373</strain>
    </source>
</reference>
<organism evidence="3 4">
    <name type="scientific">Streptomyces axinellae</name>
    <dbReference type="NCBI Taxonomy" id="552788"/>
    <lineage>
        <taxon>Bacteria</taxon>
        <taxon>Bacillati</taxon>
        <taxon>Actinomycetota</taxon>
        <taxon>Actinomycetes</taxon>
        <taxon>Kitasatosporales</taxon>
        <taxon>Streptomycetaceae</taxon>
        <taxon>Streptomyces</taxon>
    </lineage>
</organism>
<feature type="transmembrane region" description="Helical" evidence="2">
    <location>
        <begin position="43"/>
        <end position="63"/>
    </location>
</feature>
<sequence>MDERVAEAAERQAPPGPGGTNRTGETGPAPRVRKRSRVWHRRAATLALATLPVLAGILSPSAVAAAPAAAAAPATAAQAASKATAASRTTEASRSMAASHAMTAAKATAAAKTAASQAAAGTGTGSRSAEISLNQVTPSVPTSGDTLTLSGTITNNSRSTLSAGRLNPRIGPTLGSRSAIEQASHRKGYLSGADGNEVAGKHSVKLAGMAPGVTRSFTLKVPVSDLDLGADGVYQLGVSLTAHTRARPYDQILGIGRTFLPWQRSDASHKTRLTYLWPLISTPHLTARTESDEQQTPVFRDDTQLIKELRPGGRLQQMVELGDDLPITWVLDPDLIATVDMMSRRYRVEKPGTDDTKAGKGQEYASRWLNDLQKAVRGEEVVALPFADPDLASLAHRGKDVRGALSSLGSATALGKKAVETVLHVKPSTDFAWPNEGAVDSSIVDVATSAGAHNVIARSDSVRDSGLSYSPTAARPIGSGNTALVADARLSTAFQGDMSRSGNSSLAVQQFVAQSLALTDQVPNRSRSVVVAPQRMPSVSQAQAMAEGIRALTENGRWTVPGSLAAAARTKPDPGAQSRMPSPSSYPASLRRTELPFSAFEQVRRTKETLNDFKVILSRADRVVPPFSNAIDREVSNAWRGDPKGAAGFRNGVQRYLLSLKQSVRLIQKSDITLSGREATIPVTVQNNLFQHVDGLDLELRSSRIGLDVGEVKRVRVDGEHSQSLKFDAAAKTNGRASVVAQLYTKEGKPYGKPMKFQVHVTSITSTVLLVIAGGVLLIVLAGIRMYTQRKRTGPPPDPDALLEQPSDDDDGGNGEPDGDEGERNGSDGDSERDGDDSDDSSGQRDGEHGPGDGDEPRDGGRSGTAEAAGDEADTVRQNGNPPGTGEKVDR</sequence>
<feature type="region of interest" description="Disordered" evidence="1">
    <location>
        <begin position="791"/>
        <end position="891"/>
    </location>
</feature>
<feature type="region of interest" description="Disordered" evidence="1">
    <location>
        <begin position="1"/>
        <end position="37"/>
    </location>
</feature>
<keyword evidence="2" id="KW-0472">Membrane</keyword>
<proteinExistence type="predicted"/>
<evidence type="ECO:0000313" key="3">
    <source>
        <dbReference type="EMBL" id="GAA2610842.1"/>
    </source>
</evidence>
<dbReference type="InterPro" id="IPR046112">
    <property type="entry name" value="DUF6049"/>
</dbReference>
<comment type="caution">
    <text evidence="3">The sequence shown here is derived from an EMBL/GenBank/DDBJ whole genome shotgun (WGS) entry which is preliminary data.</text>
</comment>
<dbReference type="Pfam" id="PF19516">
    <property type="entry name" value="DUF6049"/>
    <property type="match status" value="1"/>
</dbReference>
<dbReference type="Proteomes" id="UP001501447">
    <property type="component" value="Unassembled WGS sequence"/>
</dbReference>
<evidence type="ECO:0000313" key="4">
    <source>
        <dbReference type="Proteomes" id="UP001501447"/>
    </source>
</evidence>
<evidence type="ECO:0000256" key="1">
    <source>
        <dbReference type="SAM" id="MobiDB-lite"/>
    </source>
</evidence>
<gene>
    <name evidence="3" type="ORF">GCM10009863_25540</name>
</gene>
<feature type="compositionally biased region" description="Basic and acidic residues" evidence="1">
    <location>
        <begin position="1"/>
        <end position="10"/>
    </location>
</feature>